<proteinExistence type="predicted"/>
<protein>
    <submittedName>
        <fullName evidence="1">Uncharacterized protein</fullName>
    </submittedName>
</protein>
<dbReference type="AlphaFoldDB" id="A0A392WBN6"/>
<keyword evidence="2" id="KW-1185">Reference proteome</keyword>
<accession>A0A392WBN6</accession>
<feature type="non-terminal residue" evidence="1">
    <location>
        <position position="1"/>
    </location>
</feature>
<sequence>FDVADIYEYHTYEVIYQDKNSGSSSSEVEETGVGKLAARIEDEVARKKGSLGK</sequence>
<dbReference type="Proteomes" id="UP000265520">
    <property type="component" value="Unassembled WGS sequence"/>
</dbReference>
<evidence type="ECO:0000313" key="2">
    <source>
        <dbReference type="Proteomes" id="UP000265520"/>
    </source>
</evidence>
<reference evidence="1 2" key="1">
    <citation type="journal article" date="2018" name="Front. Plant Sci.">
        <title>Red Clover (Trifolium pratense) and Zigzag Clover (T. medium) - A Picture of Genomic Similarities and Differences.</title>
        <authorList>
            <person name="Dluhosova J."/>
            <person name="Istvanek J."/>
            <person name="Nedelnik J."/>
            <person name="Repkova J."/>
        </authorList>
    </citation>
    <scope>NUCLEOTIDE SEQUENCE [LARGE SCALE GENOMIC DNA]</scope>
    <source>
        <strain evidence="2">cv. 10/8</strain>
        <tissue evidence="1">Leaf</tissue>
    </source>
</reference>
<comment type="caution">
    <text evidence="1">The sequence shown here is derived from an EMBL/GenBank/DDBJ whole genome shotgun (WGS) entry which is preliminary data.</text>
</comment>
<name>A0A392WBN6_9FABA</name>
<organism evidence="1 2">
    <name type="scientific">Trifolium medium</name>
    <dbReference type="NCBI Taxonomy" id="97028"/>
    <lineage>
        <taxon>Eukaryota</taxon>
        <taxon>Viridiplantae</taxon>
        <taxon>Streptophyta</taxon>
        <taxon>Embryophyta</taxon>
        <taxon>Tracheophyta</taxon>
        <taxon>Spermatophyta</taxon>
        <taxon>Magnoliopsida</taxon>
        <taxon>eudicotyledons</taxon>
        <taxon>Gunneridae</taxon>
        <taxon>Pentapetalae</taxon>
        <taxon>rosids</taxon>
        <taxon>fabids</taxon>
        <taxon>Fabales</taxon>
        <taxon>Fabaceae</taxon>
        <taxon>Papilionoideae</taxon>
        <taxon>50 kb inversion clade</taxon>
        <taxon>NPAAA clade</taxon>
        <taxon>Hologalegina</taxon>
        <taxon>IRL clade</taxon>
        <taxon>Trifolieae</taxon>
        <taxon>Trifolium</taxon>
    </lineage>
</organism>
<dbReference type="EMBL" id="LXQA011463649">
    <property type="protein sequence ID" value="MCI98088.1"/>
    <property type="molecule type" value="Genomic_DNA"/>
</dbReference>
<evidence type="ECO:0000313" key="1">
    <source>
        <dbReference type="EMBL" id="MCI98088.1"/>
    </source>
</evidence>